<evidence type="ECO:0000313" key="2">
    <source>
        <dbReference type="EMBL" id="KAK7070067.1"/>
    </source>
</evidence>
<dbReference type="EMBL" id="JAXCGZ010015574">
    <property type="protein sequence ID" value="KAK7070067.1"/>
    <property type="molecule type" value="Genomic_DNA"/>
</dbReference>
<proteinExistence type="predicted"/>
<name>A0AAN8WS68_HALRR</name>
<sequence length="916" mass="104222">MSAEIMVNCSPAFQRIQARLKGGAVRGHLKSVLEHLKNIYKHVFHPDPNGPSLTARIKSLLSVFARMHDQFAKRFYLRVSQAIQRFTESVREWLKGKWKAVYENYKPHILRTFDDVETHAWNFAKNLMEWLQQIGLEVESSATYMKLQAVAKYIEGIYRDLTENSKRENLEKYYTMFVEKLKRGVRILIARVMPFAEDWLNELKKAWQSLMQYDSLARVKDALLIGLEKIRWTLRYIDIKGHVIDAAVFILEHGHAIITQTSLQASQKHISEKTKFKFSPGEGYAELIQKLPVEWNSFDTVPNWRDLPEIRNIQWIRDTLFSSSNTTILDKWYKYLNLNFNPVSWIPPFTSTGYMIGEQHFITFDGHHIEFKGRCQHLLAADLIGHWWAVTVNYHSHSSRSVVVYIGDSEIELSKDFRVSIDGRSTELPAGVPHALITRWLHKIEVETDLGMTITWNLAHDVLAIKVHGFNFDKTGGLLGKYNNEPSDDMMLPNGQLTEVPGNLAMGWEVSRHQCQSSGNIARGRSKVEVNVCNQLFQSKSSPFKHCFFQVDPSPYFYMCLVDYHGQDSDTCTSATAYMSACSANSIPVKIPVFCVQCEYTTSDGEIHTLEEGTSTILEKEEVLKSTDVVLLVEASGCNEILSMKKPINAFEVFINVINEELMKSGIMSARYAMVVFGGEGIFSSPRVVTVDNQIFTEPQNIHKAIEHITFVNDTGAEGYWMKDAFDAFTYSAGLNFRAGVSVTFVLFPCESCRPTIPSIDYSTMYHILLEYSVTLHVFNHKLFDIAKDKEKKKLLGMDSRNAFTVKDARKSNVIGDPVLRRQLKMPKDQLGYCAPLALETSGSIFTMNSISSSKKRTSGGRLKKKVEKLAMVFGKRLSMSAIPQHRKRCVCVPSTPDGAASIQCDNWNIEQLSIL</sequence>
<comment type="caution">
    <text evidence="2">The sequence shown here is derived from an EMBL/GenBank/DDBJ whole genome shotgun (WGS) entry which is preliminary data.</text>
</comment>
<feature type="domain" description="VWFD" evidence="1">
    <location>
        <begin position="351"/>
        <end position="516"/>
    </location>
</feature>
<dbReference type="PROSITE" id="PS50096">
    <property type="entry name" value="IQ"/>
    <property type="match status" value="1"/>
</dbReference>
<dbReference type="InterPro" id="IPR014853">
    <property type="entry name" value="VWF/SSPO/ZAN-like_Cys-rich_dom"/>
</dbReference>
<dbReference type="PANTHER" id="PTHR37860">
    <property type="entry name" value="AGAP008810-PA"/>
    <property type="match status" value="1"/>
</dbReference>
<evidence type="ECO:0000259" key="1">
    <source>
        <dbReference type="PROSITE" id="PS51233"/>
    </source>
</evidence>
<accession>A0AAN8WS68</accession>
<evidence type="ECO:0000313" key="3">
    <source>
        <dbReference type="Proteomes" id="UP001381693"/>
    </source>
</evidence>
<reference evidence="2 3" key="1">
    <citation type="submission" date="2023-11" db="EMBL/GenBank/DDBJ databases">
        <title>Halocaridina rubra genome assembly.</title>
        <authorList>
            <person name="Smith C."/>
        </authorList>
    </citation>
    <scope>NUCLEOTIDE SEQUENCE [LARGE SCALE GENOMIC DNA]</scope>
    <source>
        <strain evidence="2">EP-1</strain>
        <tissue evidence="2">Whole</tissue>
    </source>
</reference>
<protein>
    <recommendedName>
        <fullName evidence="1">VWFD domain-containing protein</fullName>
    </recommendedName>
</protein>
<feature type="non-terminal residue" evidence="2">
    <location>
        <position position="916"/>
    </location>
</feature>
<dbReference type="Pfam" id="PF08742">
    <property type="entry name" value="C8"/>
    <property type="match status" value="1"/>
</dbReference>
<dbReference type="PANTHER" id="PTHR37860:SF2">
    <property type="entry name" value="VITELLOGENIN DOMAIN-CONTAINING PROTEIN"/>
    <property type="match status" value="1"/>
</dbReference>
<dbReference type="InterPro" id="IPR001846">
    <property type="entry name" value="VWF_type-D"/>
</dbReference>
<dbReference type="PROSITE" id="PS51233">
    <property type="entry name" value="VWFD"/>
    <property type="match status" value="1"/>
</dbReference>
<dbReference type="Pfam" id="PF00094">
    <property type="entry name" value="VWD"/>
    <property type="match status" value="1"/>
</dbReference>
<dbReference type="SMART" id="SM00216">
    <property type="entry name" value="VWD"/>
    <property type="match status" value="1"/>
</dbReference>
<keyword evidence="3" id="KW-1185">Reference proteome</keyword>
<dbReference type="AlphaFoldDB" id="A0AAN8WS68"/>
<organism evidence="2 3">
    <name type="scientific">Halocaridina rubra</name>
    <name type="common">Hawaiian red shrimp</name>
    <dbReference type="NCBI Taxonomy" id="373956"/>
    <lineage>
        <taxon>Eukaryota</taxon>
        <taxon>Metazoa</taxon>
        <taxon>Ecdysozoa</taxon>
        <taxon>Arthropoda</taxon>
        <taxon>Crustacea</taxon>
        <taxon>Multicrustacea</taxon>
        <taxon>Malacostraca</taxon>
        <taxon>Eumalacostraca</taxon>
        <taxon>Eucarida</taxon>
        <taxon>Decapoda</taxon>
        <taxon>Pleocyemata</taxon>
        <taxon>Caridea</taxon>
        <taxon>Atyoidea</taxon>
        <taxon>Atyidae</taxon>
        <taxon>Halocaridina</taxon>
    </lineage>
</organism>
<gene>
    <name evidence="2" type="ORF">SK128_012864</name>
</gene>
<dbReference type="Proteomes" id="UP001381693">
    <property type="component" value="Unassembled WGS sequence"/>
</dbReference>